<feature type="domain" description="PLAT" evidence="2">
    <location>
        <begin position="548"/>
        <end position="664"/>
    </location>
</feature>
<evidence type="ECO:0000259" key="2">
    <source>
        <dbReference type="PROSITE" id="PS50095"/>
    </source>
</evidence>
<dbReference type="PANTHER" id="PTHR45901:SF3">
    <property type="entry name" value="LIPOXYGENASE HOMOLOGY DOMAIN-CONTAINING PROTEIN 1"/>
    <property type="match status" value="1"/>
</dbReference>
<dbReference type="InterPro" id="IPR001024">
    <property type="entry name" value="PLAT/LH2_dom"/>
</dbReference>
<keyword evidence="4" id="KW-1185">Reference proteome</keyword>
<keyword evidence="1" id="KW-0812">Transmembrane</keyword>
<reference evidence="3 4" key="1">
    <citation type="submission" date="2018-01" db="EMBL/GenBank/DDBJ databases">
        <title>G. obscuriglobus.</title>
        <authorList>
            <person name="Franke J."/>
            <person name="Blomberg W."/>
            <person name="Selmecki A."/>
        </authorList>
    </citation>
    <scope>NUCLEOTIDE SEQUENCE [LARGE SCALE GENOMIC DNA]</scope>
    <source>
        <strain evidence="3 4">DSM 5831</strain>
    </source>
</reference>
<evidence type="ECO:0000256" key="1">
    <source>
        <dbReference type="SAM" id="Phobius"/>
    </source>
</evidence>
<evidence type="ECO:0000313" key="4">
    <source>
        <dbReference type="Proteomes" id="UP000245802"/>
    </source>
</evidence>
<dbReference type="PROSITE" id="PS50095">
    <property type="entry name" value="PLAT"/>
    <property type="match status" value="1"/>
</dbReference>
<dbReference type="Gene3D" id="2.60.60.20">
    <property type="entry name" value="PLAT/LH2 domain"/>
    <property type="match status" value="1"/>
</dbReference>
<dbReference type="Pfam" id="PF01477">
    <property type="entry name" value="PLAT"/>
    <property type="match status" value="1"/>
</dbReference>
<dbReference type="KEGG" id="gog:C1280_08075"/>
<protein>
    <recommendedName>
        <fullName evidence="2">PLAT domain-containing protein</fullName>
    </recommendedName>
</protein>
<keyword evidence="1" id="KW-1133">Transmembrane helix</keyword>
<evidence type="ECO:0000313" key="3">
    <source>
        <dbReference type="EMBL" id="AWM36981.1"/>
    </source>
</evidence>
<name>A0A2Z3GWJ8_9BACT</name>
<accession>A0A2Z3GWJ8</accession>
<proteinExistence type="predicted"/>
<dbReference type="Proteomes" id="UP000245802">
    <property type="component" value="Chromosome"/>
</dbReference>
<dbReference type="InterPro" id="IPR052970">
    <property type="entry name" value="Inner_ear_hair_cell_LOXHD"/>
</dbReference>
<dbReference type="OrthoDB" id="9757536at2"/>
<sequence>MPNTDCCCSPCRLSRPRGARVFRHVYLSAVAVCILPFASQPALAWKPKTHVYLAEEAMKDANDDGLVTFYEVDPTTNQLRKGVDGKPVKIGDYMVDPRILEALRRYPDQFRAGVLGPDAFPDILTGQQIIHPAGKLTTGETGVDVNKNGPGPDPWLRHLWVAAYTGKGPDATPATRAFVAGFLAHAAGDLYGHTCVNYYTGDAFNFQTEPKNAIRHIVVEGYFDKYVPAPTYKTSIGDGVDGFIHRQMIAGRPGTPLAQLLTGDNVKLTLAAQFTALRNTLYADVRATAIPTPLTWYQKAWIADIDAGLEKLPKVSHELALALMFNPTGKADLAKAREILDAFKPALMSMAGLPDAVGKTVVAFETVAKALGLVALQDFIKQVKLSVLNHVTKSATGLTAEELAKALLADATEFDKWMDQPPLDYGKRITRKEFDEKELKLDPKGGWIDYRRVPPAYNTVAMIKLSFLAKDEVNRLMAKLGAPAGVLLTEDNAMLGFAETLDGSNQWRVNDKQMVIARYPAGYGRVFMKQNGEDRPTNPKVLPGALNVDYVLTIKTSDKSLAGTDAGVFVTIVGKDGSTGEHKLNDLVTGNAFERNQTDTCTLKNVKDVGELSGLTVRSDGKNPAAGWHLEYITVARKGRPTVRFDCNQWLEDDKLSKTLKPKP</sequence>
<dbReference type="SMART" id="SM00308">
    <property type="entry name" value="LH2"/>
    <property type="match status" value="1"/>
</dbReference>
<feature type="transmembrane region" description="Helical" evidence="1">
    <location>
        <begin position="21"/>
        <end position="39"/>
    </location>
</feature>
<dbReference type="AlphaFoldDB" id="A0A2Z3GWJ8"/>
<dbReference type="SUPFAM" id="SSF49723">
    <property type="entry name" value="Lipase/lipooxygenase domain (PLAT/LH2 domain)"/>
    <property type="match status" value="1"/>
</dbReference>
<organism evidence="3 4">
    <name type="scientific">Gemmata obscuriglobus</name>
    <dbReference type="NCBI Taxonomy" id="114"/>
    <lineage>
        <taxon>Bacteria</taxon>
        <taxon>Pseudomonadati</taxon>
        <taxon>Planctomycetota</taxon>
        <taxon>Planctomycetia</taxon>
        <taxon>Gemmatales</taxon>
        <taxon>Gemmataceae</taxon>
        <taxon>Gemmata</taxon>
    </lineage>
</organism>
<dbReference type="PANTHER" id="PTHR45901">
    <property type="entry name" value="PROTEIN CBG12474"/>
    <property type="match status" value="1"/>
</dbReference>
<gene>
    <name evidence="3" type="ORF">C1280_08075</name>
</gene>
<dbReference type="EMBL" id="CP025958">
    <property type="protein sequence ID" value="AWM36981.1"/>
    <property type="molecule type" value="Genomic_DNA"/>
</dbReference>
<dbReference type="InterPro" id="IPR036392">
    <property type="entry name" value="PLAT/LH2_dom_sf"/>
</dbReference>
<keyword evidence="1" id="KW-0472">Membrane</keyword>